<dbReference type="Proteomes" id="UP000028073">
    <property type="component" value="Unassembled WGS sequence"/>
</dbReference>
<evidence type="ECO:0000313" key="3">
    <source>
        <dbReference type="EMBL" id="KEQ17765.1"/>
    </source>
</evidence>
<dbReference type="EMBL" id="JOKH01000002">
    <property type="protein sequence ID" value="KEQ17765.1"/>
    <property type="molecule type" value="Genomic_DNA"/>
</dbReference>
<dbReference type="InterPro" id="IPR023214">
    <property type="entry name" value="HAD_sf"/>
</dbReference>
<accession>A0A081NH42</accession>
<dbReference type="eggNOG" id="COG2503">
    <property type="taxonomic scope" value="Bacteria"/>
</dbReference>
<protein>
    <recommendedName>
        <fullName evidence="5">Acid phosphatase</fullName>
    </recommendedName>
</protein>
<feature type="region of interest" description="Disordered" evidence="2">
    <location>
        <begin position="320"/>
        <end position="343"/>
    </location>
</feature>
<evidence type="ECO:0008006" key="5">
    <source>
        <dbReference type="Google" id="ProtNLM"/>
    </source>
</evidence>
<dbReference type="PANTHER" id="PTHR31284:SF10">
    <property type="entry name" value="ACID PHOSPHATASE-LIKE PROTEIN"/>
    <property type="match status" value="1"/>
</dbReference>
<dbReference type="InterPro" id="IPR005519">
    <property type="entry name" value="Acid_phosphat_B-like"/>
</dbReference>
<dbReference type="AlphaFoldDB" id="A0A081NH42"/>
<name>A0A081NH42_9GAMM</name>
<keyword evidence="4" id="KW-1185">Reference proteome</keyword>
<reference evidence="3 4" key="1">
    <citation type="submission" date="2014-06" db="EMBL/GenBank/DDBJ databases">
        <title>Whole Genome Sequences of Three Symbiotic Endozoicomonas Bacteria.</title>
        <authorList>
            <person name="Neave M.J."/>
            <person name="Apprill A."/>
            <person name="Voolstra C.R."/>
        </authorList>
    </citation>
    <scope>NUCLEOTIDE SEQUENCE [LARGE SCALE GENOMIC DNA]</scope>
    <source>
        <strain evidence="3 4">DSM 25634</strain>
    </source>
</reference>
<dbReference type="InterPro" id="IPR036412">
    <property type="entry name" value="HAD-like_sf"/>
</dbReference>
<evidence type="ECO:0000256" key="2">
    <source>
        <dbReference type="SAM" id="MobiDB-lite"/>
    </source>
</evidence>
<keyword evidence="1" id="KW-0732">Signal</keyword>
<dbReference type="Pfam" id="PF03767">
    <property type="entry name" value="Acid_phosphat_B"/>
    <property type="match status" value="2"/>
</dbReference>
<organism evidence="3 4">
    <name type="scientific">Endozoicomonas numazuensis</name>
    <dbReference type="NCBI Taxonomy" id="1137799"/>
    <lineage>
        <taxon>Bacteria</taxon>
        <taxon>Pseudomonadati</taxon>
        <taxon>Pseudomonadota</taxon>
        <taxon>Gammaproteobacteria</taxon>
        <taxon>Oceanospirillales</taxon>
        <taxon>Endozoicomonadaceae</taxon>
        <taxon>Endozoicomonas</taxon>
    </lineage>
</organism>
<dbReference type="Gene3D" id="3.40.50.1000">
    <property type="entry name" value="HAD superfamily/HAD-like"/>
    <property type="match status" value="2"/>
</dbReference>
<comment type="caution">
    <text evidence="3">The sequence shown here is derived from an EMBL/GenBank/DDBJ whole genome shotgun (WGS) entry which is preliminary data.</text>
</comment>
<evidence type="ECO:0000256" key="1">
    <source>
        <dbReference type="ARBA" id="ARBA00022729"/>
    </source>
</evidence>
<dbReference type="STRING" id="1137799.GZ78_08780"/>
<sequence>MICSAEYSQKDLNEERVVASNWQQHSPEYEALVLQSFNMARDNLHDALNKVPEGKKAAIVTDIDDTLINGAIYFSSLVGTDSARTTDTSITWWKNKALEPLPGAVDFLNEIDNKGIEIFYISGRFNEVKEDTMENLKRLGFPIKGPEHLLFQKEDNETLTKEGQRQKIQDQGYHILMLLGDQLDDLGDVEGRHFSQRQKWVQQNRTRFGTDWISFPNLIYGSWESAITQNFNKLSPQEKHDANIDALKHSHYDQIQDPLFAQHSTSAMLWMNTSADYHALTQQAYNHSIQILDKLNQNSMENPVIVIDINGTIVNYTPKRPDLTHPAPGSEDNEHSWHIDRQKASQPIPGAPEFLAAAKQKGFDIFYVSERPLSSGLQGEKRDIEEMTVKKLRALGYPDADETHIVLKGEYCSTVEKNNCTKAFQRRAITTGQVDKKKHQIALFIGDMLSDFDLEENGFDPNLKVSVTANKDLFGRQYIMIPNPMNTRRLIAIYSEYAGRHIRDLSSQERATVRRNVLRNWPEKPF</sequence>
<feature type="compositionally biased region" description="Basic and acidic residues" evidence="2">
    <location>
        <begin position="332"/>
        <end position="343"/>
    </location>
</feature>
<gene>
    <name evidence="3" type="ORF">GZ78_08780</name>
</gene>
<dbReference type="PANTHER" id="PTHR31284">
    <property type="entry name" value="ACID PHOSPHATASE-LIKE PROTEIN"/>
    <property type="match status" value="1"/>
</dbReference>
<proteinExistence type="predicted"/>
<evidence type="ECO:0000313" key="4">
    <source>
        <dbReference type="Proteomes" id="UP000028073"/>
    </source>
</evidence>
<dbReference type="SUPFAM" id="SSF56784">
    <property type="entry name" value="HAD-like"/>
    <property type="match status" value="2"/>
</dbReference>